<evidence type="ECO:0000256" key="5">
    <source>
        <dbReference type="ARBA" id="ARBA00022840"/>
    </source>
</evidence>
<comment type="similarity">
    <text evidence="2">Belongs to the PhoH family.</text>
</comment>
<evidence type="ECO:0000256" key="1">
    <source>
        <dbReference type="ARBA" id="ARBA00004496"/>
    </source>
</evidence>
<dbReference type="GO" id="GO:0005829">
    <property type="term" value="C:cytosol"/>
    <property type="evidence" value="ECO:0007669"/>
    <property type="project" value="TreeGrafter"/>
</dbReference>
<dbReference type="RefSeq" id="WP_025392023.1">
    <property type="nucleotide sequence ID" value="NZ_FMYU01000010.1"/>
</dbReference>
<evidence type="ECO:0000256" key="4">
    <source>
        <dbReference type="ARBA" id="ARBA00022741"/>
    </source>
</evidence>
<evidence type="ECO:0000313" key="8">
    <source>
        <dbReference type="EMBL" id="SDC84653.1"/>
    </source>
</evidence>
<dbReference type="PANTHER" id="PTHR30473:SF1">
    <property type="entry name" value="PHOH-LIKE PROTEIN"/>
    <property type="match status" value="1"/>
</dbReference>
<evidence type="ECO:0000313" key="9">
    <source>
        <dbReference type="Proteomes" id="UP000199411"/>
    </source>
</evidence>
<dbReference type="InterPro" id="IPR051451">
    <property type="entry name" value="PhoH2-like"/>
</dbReference>
<dbReference type="InterPro" id="IPR027417">
    <property type="entry name" value="P-loop_NTPase"/>
</dbReference>
<keyword evidence="9" id="KW-1185">Reference proteome</keyword>
<reference evidence="9" key="1">
    <citation type="submission" date="2016-10" db="EMBL/GenBank/DDBJ databases">
        <authorList>
            <person name="Varghese N."/>
            <person name="Submissions S."/>
        </authorList>
    </citation>
    <scope>NUCLEOTIDE SEQUENCE [LARGE SCALE GENOMIC DNA]</scope>
    <source>
        <strain evidence="9">DSM 8415</strain>
    </source>
</reference>
<protein>
    <recommendedName>
        <fullName evidence="6">PhoH-like protein</fullName>
    </recommendedName>
</protein>
<gene>
    <name evidence="8" type="ORF">SAMN05660835_01461</name>
</gene>
<dbReference type="PANTHER" id="PTHR30473">
    <property type="entry name" value="PROTEIN PHOH"/>
    <property type="match status" value="1"/>
</dbReference>
<dbReference type="Proteomes" id="UP000199411">
    <property type="component" value="Unassembled WGS sequence"/>
</dbReference>
<dbReference type="InterPro" id="IPR003714">
    <property type="entry name" value="PhoH"/>
</dbReference>
<dbReference type="Gene3D" id="3.40.50.300">
    <property type="entry name" value="P-loop containing nucleotide triphosphate hydrolases"/>
    <property type="match status" value="1"/>
</dbReference>
<keyword evidence="5" id="KW-0067">ATP-binding</keyword>
<evidence type="ECO:0000256" key="3">
    <source>
        <dbReference type="ARBA" id="ARBA00022490"/>
    </source>
</evidence>
<dbReference type="FunFam" id="3.40.50.300:FF:000013">
    <property type="entry name" value="PhoH family ATPase"/>
    <property type="match status" value="1"/>
</dbReference>
<name>A0A1G6PX01_9BACT</name>
<accession>A0A1G6PX01</accession>
<dbReference type="GO" id="GO:0005524">
    <property type="term" value="F:ATP binding"/>
    <property type="evidence" value="ECO:0007669"/>
    <property type="project" value="UniProtKB-KW"/>
</dbReference>
<dbReference type="AlphaFoldDB" id="A0A1G6PX01"/>
<keyword evidence="4" id="KW-0547">Nucleotide-binding</keyword>
<proteinExistence type="inferred from homology"/>
<organism evidence="8 9">
    <name type="scientific">Desulfurella multipotens</name>
    <dbReference type="NCBI Taxonomy" id="79269"/>
    <lineage>
        <taxon>Bacteria</taxon>
        <taxon>Pseudomonadati</taxon>
        <taxon>Campylobacterota</taxon>
        <taxon>Desulfurellia</taxon>
        <taxon>Desulfurellales</taxon>
        <taxon>Desulfurellaceae</taxon>
        <taxon>Desulfurella</taxon>
    </lineage>
</organism>
<dbReference type="EMBL" id="FMYU01000010">
    <property type="protein sequence ID" value="SDC84653.1"/>
    <property type="molecule type" value="Genomic_DNA"/>
</dbReference>
<evidence type="ECO:0000256" key="6">
    <source>
        <dbReference type="ARBA" id="ARBA00039970"/>
    </source>
</evidence>
<comment type="subcellular location">
    <subcellularLocation>
        <location evidence="1">Cytoplasm</location>
    </subcellularLocation>
</comment>
<sequence length="325" mass="36467">MEKRLVLSDPAYLGNVLYNRKDTLKKVEKKLNVFIVFRGGEVLIKGSDKNIQLAYNYLKNINDMVDKGILVGENAIDSLISELDNNNTLNAKAVFNPPKTHAKIKAILPKNVNQAKYLELIEKNTITFGIGPAGTGKTYLAVFAAINALLEKKVKRIILTRPAVEAGEKLGFLPGTLYEKINPYMKPLYDAIYDCIETELALKLIEQGKIEIEPLAYMRGRTLNNAFIILDEAQNTTVSQMKMFLTRTGFDSKVVITGDITQIDLPHNVKSGLADAVSLLRKLNLESIGFVDFKREDVLRNPIVSKIVEAYEKRDKNNQESENTF</sequence>
<dbReference type="SUPFAM" id="SSF52540">
    <property type="entry name" value="P-loop containing nucleoside triphosphate hydrolases"/>
    <property type="match status" value="1"/>
</dbReference>
<evidence type="ECO:0000256" key="2">
    <source>
        <dbReference type="ARBA" id="ARBA00010393"/>
    </source>
</evidence>
<evidence type="ECO:0000259" key="7">
    <source>
        <dbReference type="Pfam" id="PF02562"/>
    </source>
</evidence>
<feature type="domain" description="PhoH-like protein" evidence="7">
    <location>
        <begin position="107"/>
        <end position="312"/>
    </location>
</feature>
<dbReference type="OrthoDB" id="9805148at2"/>
<keyword evidence="3" id="KW-0963">Cytoplasm</keyword>
<dbReference type="Pfam" id="PF02562">
    <property type="entry name" value="PhoH"/>
    <property type="match status" value="1"/>
</dbReference>